<proteinExistence type="predicted"/>
<dbReference type="SMART" id="SM00567">
    <property type="entry name" value="EZ_HEAT"/>
    <property type="match status" value="4"/>
</dbReference>
<reference evidence="3" key="1">
    <citation type="submission" date="2016-11" db="EMBL/GenBank/DDBJ databases">
        <authorList>
            <person name="Varghese N."/>
            <person name="Submissions S."/>
        </authorList>
    </citation>
    <scope>NUCLEOTIDE SEQUENCE [LARGE SCALE GENOMIC DNA]</scope>
    <source>
        <strain evidence="3">DSM 10124</strain>
    </source>
</reference>
<protein>
    <submittedName>
        <fullName evidence="2">HEAT repeat-containing protein</fullName>
    </submittedName>
</protein>
<dbReference type="Gene3D" id="1.25.10.10">
    <property type="entry name" value="Leucine-rich Repeat Variant"/>
    <property type="match status" value="2"/>
</dbReference>
<dbReference type="PANTHER" id="PTHR12697">
    <property type="entry name" value="PBS LYASE HEAT-LIKE PROTEIN"/>
    <property type="match status" value="1"/>
</dbReference>
<dbReference type="GO" id="GO:0016491">
    <property type="term" value="F:oxidoreductase activity"/>
    <property type="evidence" value="ECO:0007669"/>
    <property type="project" value="TreeGrafter"/>
</dbReference>
<gene>
    <name evidence="2" type="ORF">SAMN02746091_02168</name>
</gene>
<evidence type="ECO:0000313" key="2">
    <source>
        <dbReference type="EMBL" id="SHF28230.1"/>
    </source>
</evidence>
<feature type="transmembrane region" description="Helical" evidence="1">
    <location>
        <begin position="7"/>
        <end position="27"/>
    </location>
</feature>
<dbReference type="InterPro" id="IPR016024">
    <property type="entry name" value="ARM-type_fold"/>
</dbReference>
<keyword evidence="1" id="KW-0812">Transmembrane</keyword>
<keyword evidence="1" id="KW-0472">Membrane</keyword>
<keyword evidence="1" id="KW-1133">Transmembrane helix</keyword>
<dbReference type="EMBL" id="FQVG01000050">
    <property type="protein sequence ID" value="SHF28230.1"/>
    <property type="molecule type" value="Genomic_DNA"/>
</dbReference>
<sequence length="385" mass="44355">MVICMELIVLYSILIFSVIIILLYAYLITEKLYEDYINRKKRRVYKDVSGYLDDIASRLDEYEVTNVQLKVLKGFIKDRIKREIIEERFLLYFENLRGSISNNLTKLAEDIGLVDYELEKLKSKDMHKVALACKNLGEIRSKKALGSLLDLIDIEVVEVKYNVLMALAKIGDEEAFIEAFKRLSKTIPLSERSLVEIADSFEGDKIYVYRNLMYLEDEFISSIFIKSAGNYKNTILADEIAIFLADENKEKKIAALKALGNMGDNRYVIQIIELLNDESWEVRAIAAKVLGQLQDNRALIPLVKALSDKEWYVRYNAANSLISIEGGIELVYDVLDGEDRFAKDIVVSVLETSYGWDKVLEYDMYSSRTPKLSEAIKKYIEEKDR</sequence>
<name>A0A1M5AD60_9CLOT</name>
<dbReference type="InterPro" id="IPR011989">
    <property type="entry name" value="ARM-like"/>
</dbReference>
<dbReference type="InterPro" id="IPR004155">
    <property type="entry name" value="PBS_lyase_HEAT"/>
</dbReference>
<accession>A0A1M5AD60</accession>
<keyword evidence="3" id="KW-1185">Reference proteome</keyword>
<evidence type="ECO:0000313" key="3">
    <source>
        <dbReference type="Proteomes" id="UP000184423"/>
    </source>
</evidence>
<dbReference type="SUPFAM" id="SSF48371">
    <property type="entry name" value="ARM repeat"/>
    <property type="match status" value="1"/>
</dbReference>
<dbReference type="AlphaFoldDB" id="A0A1M5AD60"/>
<dbReference type="Pfam" id="PF13646">
    <property type="entry name" value="HEAT_2"/>
    <property type="match status" value="1"/>
</dbReference>
<organism evidence="2 3">
    <name type="scientific">Caloramator proteoclasticus DSM 10124</name>
    <dbReference type="NCBI Taxonomy" id="1121262"/>
    <lineage>
        <taxon>Bacteria</taxon>
        <taxon>Bacillati</taxon>
        <taxon>Bacillota</taxon>
        <taxon>Clostridia</taxon>
        <taxon>Eubacteriales</taxon>
        <taxon>Clostridiaceae</taxon>
        <taxon>Caloramator</taxon>
    </lineage>
</organism>
<evidence type="ECO:0000256" key="1">
    <source>
        <dbReference type="SAM" id="Phobius"/>
    </source>
</evidence>
<dbReference type="PANTHER" id="PTHR12697:SF5">
    <property type="entry name" value="DEOXYHYPUSINE HYDROXYLASE"/>
    <property type="match status" value="1"/>
</dbReference>
<dbReference type="Proteomes" id="UP000184423">
    <property type="component" value="Unassembled WGS sequence"/>
</dbReference>